<feature type="chain" id="PRO_5036873254" evidence="5">
    <location>
        <begin position="20"/>
        <end position="145"/>
    </location>
</feature>
<keyword evidence="4 5" id="KW-0732">Signal</keyword>
<dbReference type="InterPro" id="IPR001534">
    <property type="entry name" value="Transthyretin-like"/>
</dbReference>
<evidence type="ECO:0000313" key="7">
    <source>
        <dbReference type="WBParaSite" id="PDA_v2.g24131.t1"/>
    </source>
</evidence>
<dbReference type="WBParaSite" id="PDA_v2.g24131.t1">
    <property type="protein sequence ID" value="PDA_v2.g24131.t1"/>
    <property type="gene ID" value="PDA_v2.g24131"/>
</dbReference>
<keyword evidence="6" id="KW-1185">Reference proteome</keyword>
<dbReference type="Pfam" id="PF01060">
    <property type="entry name" value="TTR-52"/>
    <property type="match status" value="1"/>
</dbReference>
<accession>A0A914Q591</accession>
<protein>
    <submittedName>
        <fullName evidence="7">Uncharacterized protein</fullName>
    </submittedName>
</protein>
<comment type="similarity">
    <text evidence="2">Belongs to the nematode transthyretin-like family.</text>
</comment>
<dbReference type="Gene3D" id="2.60.40.3330">
    <property type="match status" value="1"/>
</dbReference>
<dbReference type="Proteomes" id="UP000887578">
    <property type="component" value="Unplaced"/>
</dbReference>
<comment type="subcellular location">
    <subcellularLocation>
        <location evidence="1">Secreted</location>
    </subcellularLocation>
</comment>
<evidence type="ECO:0000256" key="4">
    <source>
        <dbReference type="ARBA" id="ARBA00022729"/>
    </source>
</evidence>
<dbReference type="GO" id="GO:0009986">
    <property type="term" value="C:cell surface"/>
    <property type="evidence" value="ECO:0007669"/>
    <property type="project" value="InterPro"/>
</dbReference>
<feature type="signal peptide" evidence="5">
    <location>
        <begin position="1"/>
        <end position="19"/>
    </location>
</feature>
<keyword evidence="3" id="KW-0964">Secreted</keyword>
<evidence type="ECO:0000256" key="5">
    <source>
        <dbReference type="SAM" id="SignalP"/>
    </source>
</evidence>
<dbReference type="InterPro" id="IPR038479">
    <property type="entry name" value="Transthyretin-like_sf"/>
</dbReference>
<evidence type="ECO:0000256" key="2">
    <source>
        <dbReference type="ARBA" id="ARBA00010112"/>
    </source>
</evidence>
<evidence type="ECO:0000313" key="6">
    <source>
        <dbReference type="Proteomes" id="UP000887578"/>
    </source>
</evidence>
<dbReference type="PANTHER" id="PTHR21700:SF3">
    <property type="entry name" value="TRANSTHYRETIN-LIKE PROTEIN 5"/>
    <property type="match status" value="1"/>
</dbReference>
<reference evidence="7" key="1">
    <citation type="submission" date="2022-11" db="UniProtKB">
        <authorList>
            <consortium name="WormBaseParasite"/>
        </authorList>
    </citation>
    <scope>IDENTIFICATION</scope>
</reference>
<organism evidence="6 7">
    <name type="scientific">Panagrolaimus davidi</name>
    <dbReference type="NCBI Taxonomy" id="227884"/>
    <lineage>
        <taxon>Eukaryota</taxon>
        <taxon>Metazoa</taxon>
        <taxon>Ecdysozoa</taxon>
        <taxon>Nematoda</taxon>
        <taxon>Chromadorea</taxon>
        <taxon>Rhabditida</taxon>
        <taxon>Tylenchina</taxon>
        <taxon>Panagrolaimomorpha</taxon>
        <taxon>Panagrolaimoidea</taxon>
        <taxon>Panagrolaimidae</taxon>
        <taxon>Panagrolaimus</taxon>
    </lineage>
</organism>
<name>A0A914Q591_9BILA</name>
<dbReference type="GO" id="GO:0005576">
    <property type="term" value="C:extracellular region"/>
    <property type="evidence" value="ECO:0007669"/>
    <property type="project" value="UniProtKB-SubCell"/>
</dbReference>
<dbReference type="PANTHER" id="PTHR21700">
    <property type="entry name" value="TRANSTHYRETIN-LIKE FAMILY PROTEIN-RELATED"/>
    <property type="match status" value="1"/>
</dbReference>
<sequence>MEKLLKFLCVIILIVEVSSKEYSGIGRSQTVSVMGSLKCNGKPAAGILLKLYDHDTFTFDDKLASGRTDHNGDFQITGTGHEFSRITPKFKIYHDCDDWLPCQRKITITIPKNYISNADYATEPYNIGIMELSGKFGGEKRDCIH</sequence>
<evidence type="ECO:0000256" key="3">
    <source>
        <dbReference type="ARBA" id="ARBA00022525"/>
    </source>
</evidence>
<dbReference type="AlphaFoldDB" id="A0A914Q591"/>
<evidence type="ECO:0000256" key="1">
    <source>
        <dbReference type="ARBA" id="ARBA00004613"/>
    </source>
</evidence>
<proteinExistence type="inferred from homology"/>